<evidence type="ECO:0008006" key="3">
    <source>
        <dbReference type="Google" id="ProtNLM"/>
    </source>
</evidence>
<accession>A0ABX5EMU0</accession>
<comment type="caution">
    <text evidence="1">The sequence shown here is derived from an EMBL/GenBank/DDBJ whole genome shotgun (WGS) entry which is preliminary data.</text>
</comment>
<keyword evidence="2" id="KW-1185">Reference proteome</keyword>
<gene>
    <name evidence="1" type="ORF">CLV36_108118</name>
</gene>
<proteinExistence type="predicted"/>
<dbReference type="EMBL" id="PVTZ01000008">
    <property type="protein sequence ID" value="PRZ13621.1"/>
    <property type="molecule type" value="Genomic_DNA"/>
</dbReference>
<protein>
    <recommendedName>
        <fullName evidence="3">SAM-dependent methyltransferase</fullName>
    </recommendedName>
</protein>
<evidence type="ECO:0000313" key="2">
    <source>
        <dbReference type="Proteomes" id="UP000238836"/>
    </source>
</evidence>
<sequence>MSKLPTILDAKKITYQERAQFYYVEYDTNVDQHFLQSLVSSDVHSILEVPCGTGRNVA</sequence>
<organism evidence="1 2">
    <name type="scientific">Laceyella sediminis</name>
    <dbReference type="NCBI Taxonomy" id="573074"/>
    <lineage>
        <taxon>Bacteria</taxon>
        <taxon>Bacillati</taxon>
        <taxon>Bacillota</taxon>
        <taxon>Bacilli</taxon>
        <taxon>Bacillales</taxon>
        <taxon>Thermoactinomycetaceae</taxon>
        <taxon>Laceyella</taxon>
    </lineage>
</organism>
<name>A0ABX5EMU0_9BACL</name>
<reference evidence="1 2" key="1">
    <citation type="submission" date="2018-03" db="EMBL/GenBank/DDBJ databases">
        <title>Genomic Encyclopedia of Archaeal and Bacterial Type Strains, Phase II (KMG-II): from individual species to whole genera.</title>
        <authorList>
            <person name="Goeker M."/>
        </authorList>
    </citation>
    <scope>NUCLEOTIDE SEQUENCE [LARGE SCALE GENOMIC DNA]</scope>
    <source>
        <strain evidence="1 2">RHA1</strain>
    </source>
</reference>
<dbReference type="Proteomes" id="UP000238836">
    <property type="component" value="Unassembled WGS sequence"/>
</dbReference>
<evidence type="ECO:0000313" key="1">
    <source>
        <dbReference type="EMBL" id="PRZ13621.1"/>
    </source>
</evidence>
<dbReference type="RefSeq" id="WP_154987847.1">
    <property type="nucleotide sequence ID" value="NZ_PVTZ01000008.1"/>
</dbReference>